<organism evidence="1 2">
    <name type="scientific">Terrisporobacter othiniensis</name>
    <dbReference type="NCBI Taxonomy" id="1577792"/>
    <lineage>
        <taxon>Bacteria</taxon>
        <taxon>Bacillati</taxon>
        <taxon>Bacillota</taxon>
        <taxon>Clostridia</taxon>
        <taxon>Peptostreptococcales</taxon>
        <taxon>Peptostreptococcaceae</taxon>
        <taxon>Terrisporobacter</taxon>
    </lineage>
</organism>
<evidence type="ECO:0000313" key="2">
    <source>
        <dbReference type="Proteomes" id="UP000031189"/>
    </source>
</evidence>
<protein>
    <recommendedName>
        <fullName evidence="3">AlgX/AlgJ SGNH hydrolase-like domain-containing protein</fullName>
    </recommendedName>
</protein>
<reference evidence="1 2" key="1">
    <citation type="submission" date="2014-12" db="EMBL/GenBank/DDBJ databases">
        <title>Draft genome sequence of Terrisporobacter sp. 08-306576, isolated from the blood culture of a bacteremia patient.</title>
        <authorList>
            <person name="Lund L.C."/>
            <person name="Sydenham T.V."/>
            <person name="Hogh S.V."/>
            <person name="Skov M.N."/>
            <person name="Kemp M."/>
            <person name="Justesen U.S."/>
        </authorList>
    </citation>
    <scope>NUCLEOTIDE SEQUENCE [LARGE SCALE GENOMIC DNA]</scope>
    <source>
        <strain evidence="1 2">08-306576</strain>
    </source>
</reference>
<name>A0A0B3W177_9FIRM</name>
<dbReference type="STRING" id="1577792.QX51_01090"/>
<evidence type="ECO:0008006" key="3">
    <source>
        <dbReference type="Google" id="ProtNLM"/>
    </source>
</evidence>
<proteinExistence type="predicted"/>
<dbReference type="Proteomes" id="UP000031189">
    <property type="component" value="Unassembled WGS sequence"/>
</dbReference>
<sequence length="370" mass="44191">MNIKLKNIIISTSFIFILVGFMVSNIFSQDKEISYEERRKLSQLPKFTVEKLVKGEYFKDMEEYFLDQFPLRDNFRKIKSFINTNIFKEKDNNDIYIIDESIYKMEYPLREKSIYNSAILYNKIASIYFKNSNIYYTIVPDKNYFVPKDKGYLSLDYEKLIDIMKKNTKNMKYIDIIKNLKINDYYNTDLHWKQEKILPVAENLLTDMNNKIPDYKYEEKKFDSFYGSYYGQSATNINPDKLVYLNNKIIEECKVYDFEKQEYINVYNDEYFKNVDSYDVYLGGAKPLLSIENPNNTSGKELYIFRDSFGSSLAPLLISEYSKIILVDLRYINSTEFEKYIKPKEDSDVLFMYNTLILNNSDIITKFFRS</sequence>
<accession>A0A0B3W177</accession>
<comment type="caution">
    <text evidence="1">The sequence shown here is derived from an EMBL/GenBank/DDBJ whole genome shotgun (WGS) entry which is preliminary data.</text>
</comment>
<keyword evidence="2" id="KW-1185">Reference proteome</keyword>
<gene>
    <name evidence="1" type="ORF">QX51_01090</name>
</gene>
<evidence type="ECO:0000313" key="1">
    <source>
        <dbReference type="EMBL" id="KHS58758.1"/>
    </source>
</evidence>
<dbReference type="RefSeq" id="WP_039678056.1">
    <property type="nucleotide sequence ID" value="NZ_JAXECK010000001.1"/>
</dbReference>
<dbReference type="EMBL" id="JWHR01000013">
    <property type="protein sequence ID" value="KHS58758.1"/>
    <property type="molecule type" value="Genomic_DNA"/>
</dbReference>
<dbReference type="AlphaFoldDB" id="A0A0B3W177"/>
<dbReference type="OrthoDB" id="175771at2"/>